<keyword evidence="2" id="KW-1133">Transmembrane helix</keyword>
<evidence type="ECO:0000256" key="1">
    <source>
        <dbReference type="SAM" id="MobiDB-lite"/>
    </source>
</evidence>
<dbReference type="InParanoid" id="H3H156"/>
<name>H3H156_PHYRM</name>
<dbReference type="OMA" id="TQIATPW"/>
<dbReference type="HOGENOM" id="CLU_010096_1_0_1"/>
<reference evidence="3" key="2">
    <citation type="submission" date="2015-06" db="UniProtKB">
        <authorList>
            <consortium name="EnsemblProtists"/>
        </authorList>
    </citation>
    <scope>IDENTIFICATION</scope>
    <source>
        <strain evidence="3">Pr102</strain>
    </source>
</reference>
<accession>H3H156</accession>
<dbReference type="GeneID" id="94222379"/>
<proteinExistence type="predicted"/>
<dbReference type="EnsemblProtists" id="Phyra83949">
    <property type="protein sequence ID" value="Phyra83949"/>
    <property type="gene ID" value="Phyra83949"/>
</dbReference>
<dbReference type="AlphaFoldDB" id="H3H156"/>
<dbReference type="OrthoDB" id="150412at2759"/>
<evidence type="ECO:0008006" key="5">
    <source>
        <dbReference type="Google" id="ProtNLM"/>
    </source>
</evidence>
<dbReference type="Proteomes" id="UP000005238">
    <property type="component" value="Unassembled WGS sequence"/>
</dbReference>
<feature type="transmembrane region" description="Helical" evidence="2">
    <location>
        <begin position="659"/>
        <end position="681"/>
    </location>
</feature>
<evidence type="ECO:0000256" key="2">
    <source>
        <dbReference type="SAM" id="Phobius"/>
    </source>
</evidence>
<feature type="compositionally biased region" description="Polar residues" evidence="1">
    <location>
        <begin position="11"/>
        <end position="20"/>
    </location>
</feature>
<keyword evidence="2" id="KW-0472">Membrane</keyword>
<evidence type="ECO:0000313" key="4">
    <source>
        <dbReference type="Proteomes" id="UP000005238"/>
    </source>
</evidence>
<feature type="region of interest" description="Disordered" evidence="1">
    <location>
        <begin position="1"/>
        <end position="20"/>
    </location>
</feature>
<dbReference type="RefSeq" id="XP_067749223.1">
    <property type="nucleotide sequence ID" value="XM_067886553.1"/>
</dbReference>
<keyword evidence="4" id="KW-1185">Reference proteome</keyword>
<dbReference type="VEuPathDB" id="FungiDB:KRP22_11460"/>
<keyword evidence="2" id="KW-0812">Transmembrane</keyword>
<evidence type="ECO:0000313" key="3">
    <source>
        <dbReference type="EnsemblProtists" id="Phyra83949"/>
    </source>
</evidence>
<dbReference type="VEuPathDB" id="FungiDB:KRP23_1888"/>
<feature type="transmembrane region" description="Helical" evidence="2">
    <location>
        <begin position="71"/>
        <end position="91"/>
    </location>
</feature>
<protein>
    <recommendedName>
        <fullName evidence="5">Transmembrane protein</fullName>
    </recommendedName>
</protein>
<organism evidence="3 4">
    <name type="scientific">Phytophthora ramorum</name>
    <name type="common">Sudden oak death agent</name>
    <dbReference type="NCBI Taxonomy" id="164328"/>
    <lineage>
        <taxon>Eukaryota</taxon>
        <taxon>Sar</taxon>
        <taxon>Stramenopiles</taxon>
        <taxon>Oomycota</taxon>
        <taxon>Peronosporomycetes</taxon>
        <taxon>Peronosporales</taxon>
        <taxon>Peronosporaceae</taxon>
        <taxon>Phytophthora</taxon>
    </lineage>
</organism>
<reference evidence="4" key="1">
    <citation type="journal article" date="2006" name="Science">
        <title>Phytophthora genome sequences uncover evolutionary origins and mechanisms of pathogenesis.</title>
        <authorList>
            <person name="Tyler B.M."/>
            <person name="Tripathy S."/>
            <person name="Zhang X."/>
            <person name="Dehal P."/>
            <person name="Jiang R.H."/>
            <person name="Aerts A."/>
            <person name="Arredondo F.D."/>
            <person name="Baxter L."/>
            <person name="Bensasson D."/>
            <person name="Beynon J.L."/>
            <person name="Chapman J."/>
            <person name="Damasceno C.M."/>
            <person name="Dorrance A.E."/>
            <person name="Dou D."/>
            <person name="Dickerman A.W."/>
            <person name="Dubchak I.L."/>
            <person name="Garbelotto M."/>
            <person name="Gijzen M."/>
            <person name="Gordon S.G."/>
            <person name="Govers F."/>
            <person name="Grunwald N.J."/>
            <person name="Huang W."/>
            <person name="Ivors K.L."/>
            <person name="Jones R.W."/>
            <person name="Kamoun S."/>
            <person name="Krampis K."/>
            <person name="Lamour K.H."/>
            <person name="Lee M.K."/>
            <person name="McDonald W.H."/>
            <person name="Medina M."/>
            <person name="Meijer H.J."/>
            <person name="Nordberg E.K."/>
            <person name="Maclean D.J."/>
            <person name="Ospina-Giraldo M.D."/>
            <person name="Morris P.F."/>
            <person name="Phuntumart V."/>
            <person name="Putnam N.H."/>
            <person name="Rash S."/>
            <person name="Rose J.K."/>
            <person name="Sakihama Y."/>
            <person name="Salamov A.A."/>
            <person name="Savidor A."/>
            <person name="Scheuring C.F."/>
            <person name="Smith B.M."/>
            <person name="Sobral B.W."/>
            <person name="Terry A."/>
            <person name="Torto-Alalibo T.A."/>
            <person name="Win J."/>
            <person name="Xu Z."/>
            <person name="Zhang H."/>
            <person name="Grigoriev I.V."/>
            <person name="Rokhsar D.S."/>
            <person name="Boore J.L."/>
        </authorList>
    </citation>
    <scope>NUCLEOTIDE SEQUENCE [LARGE SCALE GENOMIC DNA]</scope>
    <source>
        <strain evidence="4">Pr102</strain>
    </source>
</reference>
<dbReference type="eggNOG" id="ENOG502SIJP">
    <property type="taxonomic scope" value="Eukaryota"/>
</dbReference>
<sequence>MELQSHGADNGAQSSSATAVPTHSSFMAAPLRTDGGDYLQQSFAPGETATDMTRTNALADRNTIVDMGLRLARFVLCVVVALVFAFGFALLTSNKKTLTHVYQNRLAANETLSTKASSVVEDYNTLFGYILFSGGKVFEVFCETLIFPTLGTYLHNCSLYPGDQPARVHSVVKARCIFWGLKTVIILMNVGFTSVYVGQTTINADPTSRRLTDELPDMLLQMEMPWAVDSEADVLHSILRTSVTGVTTPFEFEDTCKWSKQDNNKDNGGQQQWGALADDVDTTSVSFSFPSHAWNSALLASNTVVPIASAEIPLRDYVSNREKYEVTPDWDTAELYSTFRQGMAKLHRATGSVSDFVPQTFDDLVHVVASELKTALPSNTRVGDLVLRLEHQQLAEDVQFTSLTLSVPVEADSEGTTLCGASGCVYATSSSVLEQLHMQPGVSIASFEQNDDSALVYSVGNQYVQDVGASQSPHEVLTISVGKLSWQLSPLHIRHGAACADEDEQQCLGLSLPFATGDGVLLAGKDALATQHAVRPVALVTLRPATILDMSRLDNDALTTWHRLVSSNGKLVHPSSSVCTPLVDSYLTHLQTNHLYLDGRPSPDMYSSALFYLLQRGVPTSYADAVSRRLAQSAVMASSGSGSNDTGPTTDIEVNVPTATALVTVAGCIFIVLLMLCVIYLPTSRVKLSPDTTPAAQYVQILTDDLYPDVVHKKRLRFANGDCLLFNEYVVDAIVLHAKRDQTKKIYL</sequence>
<dbReference type="EMBL" id="DS566097">
    <property type="status" value="NOT_ANNOTATED_CDS"/>
    <property type="molecule type" value="Genomic_DNA"/>
</dbReference>